<protein>
    <submittedName>
        <fullName evidence="1">Uncharacterized protein</fullName>
    </submittedName>
</protein>
<accession>A0A133U9Q4</accession>
<evidence type="ECO:0000313" key="1">
    <source>
        <dbReference type="EMBL" id="KXA90898.1"/>
    </source>
</evidence>
<proteinExistence type="predicted"/>
<dbReference type="Proteomes" id="UP000070373">
    <property type="component" value="Unassembled WGS sequence"/>
</dbReference>
<comment type="caution">
    <text evidence="1">The sequence shown here is derived from an EMBL/GenBank/DDBJ whole genome shotgun (WGS) entry which is preliminary data.</text>
</comment>
<organism evidence="1 2">
    <name type="scientific">candidate division MSBL1 archaeon SCGC-AAA259E17</name>
    <dbReference type="NCBI Taxonomy" id="1698263"/>
    <lineage>
        <taxon>Archaea</taxon>
        <taxon>Methanobacteriati</taxon>
        <taxon>Methanobacteriota</taxon>
        <taxon>candidate division MSBL1</taxon>
    </lineage>
</organism>
<reference evidence="1 2" key="1">
    <citation type="journal article" date="2016" name="Sci. Rep.">
        <title>Metabolic traits of an uncultured archaeal lineage -MSBL1- from brine pools of the Red Sea.</title>
        <authorList>
            <person name="Mwirichia R."/>
            <person name="Alam I."/>
            <person name="Rashid M."/>
            <person name="Vinu M."/>
            <person name="Ba-Alawi W."/>
            <person name="Anthony Kamau A."/>
            <person name="Kamanda Ngugi D."/>
            <person name="Goker M."/>
            <person name="Klenk H.P."/>
            <person name="Bajic V."/>
            <person name="Stingl U."/>
        </authorList>
    </citation>
    <scope>NUCLEOTIDE SEQUENCE [LARGE SCALE GENOMIC DNA]</scope>
    <source>
        <strain evidence="1">SCGC-AAA259E17</strain>
    </source>
</reference>
<name>A0A133U9Q4_9EURY</name>
<dbReference type="AlphaFoldDB" id="A0A133U9Q4"/>
<sequence length="87" mass="10269">MKTGGKELGSVLSLKQRIPKGEYLENFLKERGLWKKFRTSRARRLHNSETQALEIFVRNRGLEEEFYSFRDKRLVGIRLGDRAVDLE</sequence>
<keyword evidence="2" id="KW-1185">Reference proteome</keyword>
<evidence type="ECO:0000313" key="2">
    <source>
        <dbReference type="Proteomes" id="UP000070373"/>
    </source>
</evidence>
<dbReference type="EMBL" id="LHXN01000135">
    <property type="protein sequence ID" value="KXA90898.1"/>
    <property type="molecule type" value="Genomic_DNA"/>
</dbReference>
<gene>
    <name evidence="1" type="ORF">AKJ64_05135</name>
</gene>